<dbReference type="EMBL" id="BPLR01010123">
    <property type="protein sequence ID" value="GIY37115.1"/>
    <property type="molecule type" value="Genomic_DNA"/>
</dbReference>
<dbReference type="Proteomes" id="UP001054945">
    <property type="component" value="Unassembled WGS sequence"/>
</dbReference>
<proteinExistence type="predicted"/>
<reference evidence="2 3" key="1">
    <citation type="submission" date="2021-06" db="EMBL/GenBank/DDBJ databases">
        <title>Caerostris extrusa draft genome.</title>
        <authorList>
            <person name="Kono N."/>
            <person name="Arakawa K."/>
        </authorList>
    </citation>
    <scope>NUCLEOTIDE SEQUENCE [LARGE SCALE GENOMIC DNA]</scope>
</reference>
<comment type="caution">
    <text evidence="2">The sequence shown here is derived from an EMBL/GenBank/DDBJ whole genome shotgun (WGS) entry which is preliminary data.</text>
</comment>
<accession>A0AAV4SX92</accession>
<evidence type="ECO:0000313" key="3">
    <source>
        <dbReference type="Proteomes" id="UP001054945"/>
    </source>
</evidence>
<evidence type="ECO:0000256" key="1">
    <source>
        <dbReference type="SAM" id="MobiDB-lite"/>
    </source>
</evidence>
<evidence type="ECO:0000313" key="2">
    <source>
        <dbReference type="EMBL" id="GIY37115.1"/>
    </source>
</evidence>
<keyword evidence="3" id="KW-1185">Reference proteome</keyword>
<dbReference type="AlphaFoldDB" id="A0AAV4SX92"/>
<sequence length="76" mass="8661">MYACDRERKSRLKSPVQVLKEGERHPASRLSSSDMPGAVLKIRRLEFFRNRLWDGQKPTGGVVCHQDDLSFGDDSV</sequence>
<protein>
    <submittedName>
        <fullName evidence="2">Uncharacterized protein</fullName>
    </submittedName>
</protein>
<feature type="region of interest" description="Disordered" evidence="1">
    <location>
        <begin position="1"/>
        <end position="33"/>
    </location>
</feature>
<organism evidence="2 3">
    <name type="scientific">Caerostris extrusa</name>
    <name type="common">Bark spider</name>
    <name type="synonym">Caerostris bankana</name>
    <dbReference type="NCBI Taxonomy" id="172846"/>
    <lineage>
        <taxon>Eukaryota</taxon>
        <taxon>Metazoa</taxon>
        <taxon>Ecdysozoa</taxon>
        <taxon>Arthropoda</taxon>
        <taxon>Chelicerata</taxon>
        <taxon>Arachnida</taxon>
        <taxon>Araneae</taxon>
        <taxon>Araneomorphae</taxon>
        <taxon>Entelegynae</taxon>
        <taxon>Araneoidea</taxon>
        <taxon>Araneidae</taxon>
        <taxon>Caerostris</taxon>
    </lineage>
</organism>
<gene>
    <name evidence="2" type="ORF">CEXT_327051</name>
</gene>
<name>A0AAV4SX92_CAEEX</name>